<dbReference type="RefSeq" id="WP_112882549.1">
    <property type="nucleotide sequence ID" value="NZ_QLUW01000002.1"/>
</dbReference>
<name>A0A328U0L3_9BACL</name>
<dbReference type="EMBL" id="QLUW01000002">
    <property type="protein sequence ID" value="RAP76328.1"/>
    <property type="molecule type" value="Genomic_DNA"/>
</dbReference>
<reference evidence="1 2" key="1">
    <citation type="submission" date="2018-06" db="EMBL/GenBank/DDBJ databases">
        <title>Paenibacillus montanisoli sp. nov., isolated from mountain area soil.</title>
        <authorList>
            <person name="Wu M."/>
        </authorList>
    </citation>
    <scope>NUCLEOTIDE SEQUENCE [LARGE SCALE GENOMIC DNA]</scope>
    <source>
        <strain evidence="1 2">RA17</strain>
    </source>
</reference>
<accession>A0A328U0L3</accession>
<sequence length="79" mass="8983">MSCNAAEGDALLVSNQVVRSFVDEVLVKGEKVIRIHTAWQLKNGSILLYEYSSRNNPSSSFTIHDNLDHYEELFKQIRG</sequence>
<evidence type="ECO:0000313" key="1">
    <source>
        <dbReference type="EMBL" id="RAP76328.1"/>
    </source>
</evidence>
<dbReference type="AlphaFoldDB" id="A0A328U0L3"/>
<comment type="caution">
    <text evidence="1">The sequence shown here is derived from an EMBL/GenBank/DDBJ whole genome shotgun (WGS) entry which is preliminary data.</text>
</comment>
<gene>
    <name evidence="1" type="ORF">DL346_13090</name>
</gene>
<organism evidence="1 2">
    <name type="scientific">Paenibacillus montanisoli</name>
    <dbReference type="NCBI Taxonomy" id="2081970"/>
    <lineage>
        <taxon>Bacteria</taxon>
        <taxon>Bacillati</taxon>
        <taxon>Bacillota</taxon>
        <taxon>Bacilli</taxon>
        <taxon>Bacillales</taxon>
        <taxon>Paenibacillaceae</taxon>
        <taxon>Paenibacillus</taxon>
    </lineage>
</organism>
<evidence type="ECO:0000313" key="2">
    <source>
        <dbReference type="Proteomes" id="UP000249260"/>
    </source>
</evidence>
<dbReference type="Proteomes" id="UP000249260">
    <property type="component" value="Unassembled WGS sequence"/>
</dbReference>
<keyword evidence="2" id="KW-1185">Reference proteome</keyword>
<proteinExistence type="predicted"/>
<dbReference type="OrthoDB" id="2625758at2"/>
<protein>
    <submittedName>
        <fullName evidence="1">Uncharacterized protein</fullName>
    </submittedName>
</protein>